<name>A0AAV4T6Z8_9ARAC</name>
<organism evidence="1 2">
    <name type="scientific">Caerostris darwini</name>
    <dbReference type="NCBI Taxonomy" id="1538125"/>
    <lineage>
        <taxon>Eukaryota</taxon>
        <taxon>Metazoa</taxon>
        <taxon>Ecdysozoa</taxon>
        <taxon>Arthropoda</taxon>
        <taxon>Chelicerata</taxon>
        <taxon>Arachnida</taxon>
        <taxon>Araneae</taxon>
        <taxon>Araneomorphae</taxon>
        <taxon>Entelegynae</taxon>
        <taxon>Araneoidea</taxon>
        <taxon>Araneidae</taxon>
        <taxon>Caerostris</taxon>
    </lineage>
</organism>
<reference evidence="1 2" key="1">
    <citation type="submission" date="2021-06" db="EMBL/GenBank/DDBJ databases">
        <title>Caerostris darwini draft genome.</title>
        <authorList>
            <person name="Kono N."/>
            <person name="Arakawa K."/>
        </authorList>
    </citation>
    <scope>NUCLEOTIDE SEQUENCE [LARGE SCALE GENOMIC DNA]</scope>
</reference>
<accession>A0AAV4T6Z8</accession>
<comment type="caution">
    <text evidence="1">The sequence shown here is derived from an EMBL/GenBank/DDBJ whole genome shotgun (WGS) entry which is preliminary data.</text>
</comment>
<dbReference type="Proteomes" id="UP001054837">
    <property type="component" value="Unassembled WGS sequence"/>
</dbReference>
<keyword evidence="2" id="KW-1185">Reference proteome</keyword>
<sequence length="116" mass="13566">MSQREKKEEKMTRVTSSLHRQVRIAPSICDFWDLRILQSQLLKEDRCGDSTLPPEEDRPSWLIGCIPRMRKFAMERRHKSWNIPFVSVSASVSQQLMFLSGKLLPTHRCPPPPKIH</sequence>
<gene>
    <name evidence="1" type="ORF">CDAR_185651</name>
</gene>
<proteinExistence type="predicted"/>
<evidence type="ECO:0000313" key="2">
    <source>
        <dbReference type="Proteomes" id="UP001054837"/>
    </source>
</evidence>
<protein>
    <submittedName>
        <fullName evidence="1">Uncharacterized protein</fullName>
    </submittedName>
</protein>
<dbReference type="EMBL" id="BPLQ01009204">
    <property type="protein sequence ID" value="GIY42458.1"/>
    <property type="molecule type" value="Genomic_DNA"/>
</dbReference>
<dbReference type="AlphaFoldDB" id="A0AAV4T6Z8"/>
<evidence type="ECO:0000313" key="1">
    <source>
        <dbReference type="EMBL" id="GIY42458.1"/>
    </source>
</evidence>